<organism evidence="1 2">
    <name type="scientific">Cladophialophora immunda</name>
    <dbReference type="NCBI Taxonomy" id="569365"/>
    <lineage>
        <taxon>Eukaryota</taxon>
        <taxon>Fungi</taxon>
        <taxon>Dikarya</taxon>
        <taxon>Ascomycota</taxon>
        <taxon>Pezizomycotina</taxon>
        <taxon>Eurotiomycetes</taxon>
        <taxon>Chaetothyriomycetidae</taxon>
        <taxon>Chaetothyriales</taxon>
        <taxon>Herpotrichiellaceae</taxon>
        <taxon>Cladophialophora</taxon>
    </lineage>
</organism>
<dbReference type="RefSeq" id="XP_016241974.1">
    <property type="nucleotide sequence ID" value="XM_016400380.1"/>
</dbReference>
<gene>
    <name evidence="1" type="ORF">PV07_12813</name>
</gene>
<keyword evidence="2" id="KW-1185">Reference proteome</keyword>
<dbReference type="GeneID" id="27352007"/>
<dbReference type="EMBL" id="KN847211">
    <property type="protein sequence ID" value="KIW21758.1"/>
    <property type="molecule type" value="Genomic_DNA"/>
</dbReference>
<name>A0A0D2BRQ5_9EURO</name>
<reference evidence="1 2" key="1">
    <citation type="submission" date="2015-01" db="EMBL/GenBank/DDBJ databases">
        <title>The Genome Sequence of Cladophialophora immunda CBS83496.</title>
        <authorList>
            <consortium name="The Broad Institute Genomics Platform"/>
            <person name="Cuomo C."/>
            <person name="de Hoog S."/>
            <person name="Gorbushina A."/>
            <person name="Stielow B."/>
            <person name="Teixiera M."/>
            <person name="Abouelleil A."/>
            <person name="Chapman S.B."/>
            <person name="Priest M."/>
            <person name="Young S.K."/>
            <person name="Wortman J."/>
            <person name="Nusbaum C."/>
            <person name="Birren B."/>
        </authorList>
    </citation>
    <scope>NUCLEOTIDE SEQUENCE [LARGE SCALE GENOMIC DNA]</scope>
    <source>
        <strain evidence="1 2">CBS 83496</strain>
    </source>
</reference>
<protein>
    <submittedName>
        <fullName evidence="1">Uncharacterized protein</fullName>
    </submittedName>
</protein>
<evidence type="ECO:0000313" key="2">
    <source>
        <dbReference type="Proteomes" id="UP000054466"/>
    </source>
</evidence>
<accession>A0A0D2BRQ5</accession>
<evidence type="ECO:0000313" key="1">
    <source>
        <dbReference type="EMBL" id="KIW21758.1"/>
    </source>
</evidence>
<proteinExistence type="predicted"/>
<dbReference type="Proteomes" id="UP000054466">
    <property type="component" value="Unassembled WGS sequence"/>
</dbReference>
<sequence length="479" mass="56020">MRDALSNYLEKEQRALSKISSSKNLTSKNKSAFLRNSRFEIFHENKDVPLLLELITAINTETPSETSTLHTIITRLQSKISNLIPRLIRSVRLELKEEEVSHFTTFTKDFIELELTTQRGYFALFGDLFVFLVRLLEYKEREEPDGNYDYLQSIHLSTTLVDHLHDLQRGLYGLLLEIFEEHNEQSLQNLEALVVDIVMDLLRTEVKFETTLEYTTFRNPVILFLVLQSINPSDQSFKSESVISKMTSKIIYASRLFLLGSIWTKELQQNQNPDSLFDVAEYYRTNLPWVTVSHGHNYFEEVGRIRRYLLKALKERVSENKPIIDLGLDTYLVYEKKYTFRGICELHQRLEKDLLDLLFSRLILLPQRDLPRLNLADLEDNSSISTEGYYLADNPSFIPTKEYIRRQLVDPNSPIYRSLFSKGASNGTRHWRRTTIVEFFRARQAFIKLFLLAAHLASGSPLRGTEWEYTTYRNIRGTD</sequence>
<dbReference type="HOGENOM" id="CLU_570584_0_0_1"/>
<dbReference type="VEuPathDB" id="FungiDB:PV07_12813"/>
<feature type="non-terminal residue" evidence="1">
    <location>
        <position position="479"/>
    </location>
</feature>
<dbReference type="AlphaFoldDB" id="A0A0D2BRQ5"/>